<proteinExistence type="predicted"/>
<dbReference type="RefSeq" id="WP_090864505.1">
    <property type="nucleotide sequence ID" value="NZ_FNYE01000004.1"/>
</dbReference>
<dbReference type="Proteomes" id="UP000198866">
    <property type="component" value="Unassembled WGS sequence"/>
</dbReference>
<evidence type="ECO:0000256" key="1">
    <source>
        <dbReference type="SAM" id="Phobius"/>
    </source>
</evidence>
<gene>
    <name evidence="2" type="ORF">SAMN05192539_1004162</name>
</gene>
<evidence type="ECO:0000313" key="3">
    <source>
        <dbReference type="Proteomes" id="UP000198866"/>
    </source>
</evidence>
<sequence>MVAQVAQSSSGIYAELHSIAADVRESHLESKRAPSWTLATTFSLLALLVSLGSAAYTAVYTRRKDSRARQQSINDEYWLRKIVSPLVIEPLVKWLLETVGELPADCSEATFSKDAASAYRDTFQAQMLVHRRNLIVLKQLELALFEKAGEHLDDIEDGVLDYCGENALETKRADGSAAQPRGPLVAKIQENMTGILGAVQRFQNRLS</sequence>
<keyword evidence="3" id="KW-1185">Reference proteome</keyword>
<dbReference type="OrthoDB" id="9155251at2"/>
<feature type="transmembrane region" description="Helical" evidence="1">
    <location>
        <begin position="36"/>
        <end position="59"/>
    </location>
</feature>
<dbReference type="STRING" id="667676.SAMN05192539_1004162"/>
<keyword evidence="1" id="KW-1133">Transmembrane helix</keyword>
<dbReference type="EMBL" id="FNYE01000004">
    <property type="protein sequence ID" value="SEI80387.1"/>
    <property type="molecule type" value="Genomic_DNA"/>
</dbReference>
<evidence type="ECO:0000313" key="2">
    <source>
        <dbReference type="EMBL" id="SEI80387.1"/>
    </source>
</evidence>
<keyword evidence="1" id="KW-0812">Transmembrane</keyword>
<dbReference type="AlphaFoldDB" id="A0A1H6TT14"/>
<keyword evidence="1" id="KW-0472">Membrane</keyword>
<protein>
    <submittedName>
        <fullName evidence="2">Uncharacterized protein</fullName>
    </submittedName>
</protein>
<name>A0A1H6TT14_9BURK</name>
<accession>A0A1H6TT14</accession>
<organism evidence="2 3">
    <name type="scientific">Paraburkholderia diazotrophica</name>
    <dbReference type="NCBI Taxonomy" id="667676"/>
    <lineage>
        <taxon>Bacteria</taxon>
        <taxon>Pseudomonadati</taxon>
        <taxon>Pseudomonadota</taxon>
        <taxon>Betaproteobacteria</taxon>
        <taxon>Burkholderiales</taxon>
        <taxon>Burkholderiaceae</taxon>
        <taxon>Paraburkholderia</taxon>
    </lineage>
</organism>
<reference evidence="3" key="1">
    <citation type="submission" date="2016-10" db="EMBL/GenBank/DDBJ databases">
        <authorList>
            <person name="Varghese N."/>
            <person name="Submissions S."/>
        </authorList>
    </citation>
    <scope>NUCLEOTIDE SEQUENCE [LARGE SCALE GENOMIC DNA]</scope>
    <source>
        <strain evidence="3">LMG 26031</strain>
    </source>
</reference>